<dbReference type="GO" id="GO:0016740">
    <property type="term" value="F:transferase activity"/>
    <property type="evidence" value="ECO:0007669"/>
    <property type="project" value="UniProtKB-KW"/>
</dbReference>
<gene>
    <name evidence="3" type="ORF">DWY25_05425</name>
</gene>
<keyword evidence="4" id="KW-1185">Reference proteome</keyword>
<dbReference type="AlphaFoldDB" id="A0A412G3N9"/>
<keyword evidence="1" id="KW-0808">Transferase</keyword>
<name>A0A412G3N9_9FIRM</name>
<evidence type="ECO:0000259" key="2">
    <source>
        <dbReference type="Pfam" id="PF01171"/>
    </source>
</evidence>
<dbReference type="PIRSF" id="PIRSF004976">
    <property type="entry name" value="ATPase_YdaO"/>
    <property type="match status" value="1"/>
</dbReference>
<sequence>MNAMKQILGCIRKADQDYGMIADHDRIAVGVSGGKDSMLLLYCLHLYQQFCQRIQSKQFEVVGIHIQMGFPDMDFTDAAAFFKQHGIRLELVPSRIYDILKIQANDDGSLKCSLCSTLKKGAVNRAAKDFGCTKVAFAHHGDDAIETLLMNAIYGGRLATFAPKMYLSNAEMPFIRPFIYARENQIRAAVESCGVPVVKSTCPMDGFTRRQDMKEMLERLYAEYPMARDNFLLMLHNEKQLSLWHEETADEQAELHPISKSES</sequence>
<evidence type="ECO:0000313" key="3">
    <source>
        <dbReference type="EMBL" id="RGR75219.1"/>
    </source>
</evidence>
<feature type="domain" description="tRNA(Ile)-lysidine/2-thiocytidine synthase N-terminal" evidence="2">
    <location>
        <begin position="27"/>
        <end position="196"/>
    </location>
</feature>
<dbReference type="EMBL" id="QRUP01000005">
    <property type="protein sequence ID" value="RGR75219.1"/>
    <property type="molecule type" value="Genomic_DNA"/>
</dbReference>
<dbReference type="InterPro" id="IPR011063">
    <property type="entry name" value="TilS/TtcA_N"/>
</dbReference>
<dbReference type="GeneID" id="83014845"/>
<comment type="caution">
    <text evidence="3">The sequence shown here is derived from an EMBL/GenBank/DDBJ whole genome shotgun (WGS) entry which is preliminary data.</text>
</comment>
<accession>A0A412G3N9</accession>
<dbReference type="SUPFAM" id="SSF52402">
    <property type="entry name" value="Adenine nucleotide alpha hydrolases-like"/>
    <property type="match status" value="1"/>
</dbReference>
<dbReference type="Pfam" id="PF01171">
    <property type="entry name" value="ATP_bind_3"/>
    <property type="match status" value="1"/>
</dbReference>
<evidence type="ECO:0000313" key="4">
    <source>
        <dbReference type="Proteomes" id="UP000284178"/>
    </source>
</evidence>
<dbReference type="CDD" id="cd24138">
    <property type="entry name" value="TtcA-like"/>
    <property type="match status" value="1"/>
</dbReference>
<proteinExistence type="predicted"/>
<dbReference type="InterPro" id="IPR035107">
    <property type="entry name" value="tRNA_thiolation_TtcA_Ctu1"/>
</dbReference>
<reference evidence="3 4" key="1">
    <citation type="submission" date="2018-08" db="EMBL/GenBank/DDBJ databases">
        <title>A genome reference for cultivated species of the human gut microbiota.</title>
        <authorList>
            <person name="Zou Y."/>
            <person name="Xue W."/>
            <person name="Luo G."/>
        </authorList>
    </citation>
    <scope>NUCLEOTIDE SEQUENCE [LARGE SCALE GENOMIC DNA]</scope>
    <source>
        <strain evidence="3 4">AF24-29</strain>
    </source>
</reference>
<dbReference type="GO" id="GO:0008033">
    <property type="term" value="P:tRNA processing"/>
    <property type="evidence" value="ECO:0007669"/>
    <property type="project" value="InterPro"/>
</dbReference>
<dbReference type="InterPro" id="IPR014729">
    <property type="entry name" value="Rossmann-like_a/b/a_fold"/>
</dbReference>
<dbReference type="RefSeq" id="WP_117894394.1">
    <property type="nucleotide sequence ID" value="NZ_CABJCV010000005.1"/>
</dbReference>
<dbReference type="Gene3D" id="3.40.50.620">
    <property type="entry name" value="HUPs"/>
    <property type="match status" value="1"/>
</dbReference>
<protein>
    <submittedName>
        <fullName evidence="3">tRNA 2-thiocytidine biosynthesis protein TtcA</fullName>
    </submittedName>
</protein>
<evidence type="ECO:0000256" key="1">
    <source>
        <dbReference type="ARBA" id="ARBA00022679"/>
    </source>
</evidence>
<dbReference type="Proteomes" id="UP000284178">
    <property type="component" value="Unassembled WGS sequence"/>
</dbReference>
<organism evidence="3 4">
    <name type="scientific">Holdemania filiformis</name>
    <dbReference type="NCBI Taxonomy" id="61171"/>
    <lineage>
        <taxon>Bacteria</taxon>
        <taxon>Bacillati</taxon>
        <taxon>Bacillota</taxon>
        <taxon>Erysipelotrichia</taxon>
        <taxon>Erysipelotrichales</taxon>
        <taxon>Erysipelotrichaceae</taxon>
        <taxon>Holdemania</taxon>
    </lineage>
</organism>
<dbReference type="PANTHER" id="PTHR43686">
    <property type="entry name" value="SULFURTRANSFERASE-RELATED"/>
    <property type="match status" value="1"/>
</dbReference>
<dbReference type="PANTHER" id="PTHR43686:SF1">
    <property type="entry name" value="AMINOTRAN_5 DOMAIN-CONTAINING PROTEIN"/>
    <property type="match status" value="1"/>
</dbReference>